<dbReference type="AlphaFoldDB" id="A0A8K0VZ12"/>
<evidence type="ECO:0000313" key="2">
    <source>
        <dbReference type="EMBL" id="KAH7086998.1"/>
    </source>
</evidence>
<feature type="compositionally biased region" description="Basic and acidic residues" evidence="1">
    <location>
        <begin position="137"/>
        <end position="150"/>
    </location>
</feature>
<feature type="region of interest" description="Disordered" evidence="1">
    <location>
        <begin position="66"/>
        <end position="157"/>
    </location>
</feature>
<accession>A0A8K0VZ12</accession>
<protein>
    <submittedName>
        <fullName evidence="2">Uncharacterized protein</fullName>
    </submittedName>
</protein>
<feature type="compositionally biased region" description="Polar residues" evidence="1">
    <location>
        <begin position="85"/>
        <end position="94"/>
    </location>
</feature>
<dbReference type="Proteomes" id="UP000813461">
    <property type="component" value="Unassembled WGS sequence"/>
</dbReference>
<dbReference type="EMBL" id="JAGMVJ010000010">
    <property type="protein sequence ID" value="KAH7086998.1"/>
    <property type="molecule type" value="Genomic_DNA"/>
</dbReference>
<comment type="caution">
    <text evidence="2">The sequence shown here is derived from an EMBL/GenBank/DDBJ whole genome shotgun (WGS) entry which is preliminary data.</text>
</comment>
<organism evidence="2 3">
    <name type="scientific">Paraphoma chrysanthemicola</name>
    <dbReference type="NCBI Taxonomy" id="798071"/>
    <lineage>
        <taxon>Eukaryota</taxon>
        <taxon>Fungi</taxon>
        <taxon>Dikarya</taxon>
        <taxon>Ascomycota</taxon>
        <taxon>Pezizomycotina</taxon>
        <taxon>Dothideomycetes</taxon>
        <taxon>Pleosporomycetidae</taxon>
        <taxon>Pleosporales</taxon>
        <taxon>Pleosporineae</taxon>
        <taxon>Phaeosphaeriaceae</taxon>
        <taxon>Paraphoma</taxon>
    </lineage>
</organism>
<evidence type="ECO:0000256" key="1">
    <source>
        <dbReference type="SAM" id="MobiDB-lite"/>
    </source>
</evidence>
<proteinExistence type="predicted"/>
<feature type="compositionally biased region" description="Basic residues" evidence="1">
    <location>
        <begin position="110"/>
        <end position="121"/>
    </location>
</feature>
<dbReference type="OrthoDB" id="3938057at2759"/>
<reference evidence="2" key="1">
    <citation type="journal article" date="2021" name="Nat. Commun.">
        <title>Genetic determinants of endophytism in the Arabidopsis root mycobiome.</title>
        <authorList>
            <person name="Mesny F."/>
            <person name="Miyauchi S."/>
            <person name="Thiergart T."/>
            <person name="Pickel B."/>
            <person name="Atanasova L."/>
            <person name="Karlsson M."/>
            <person name="Huettel B."/>
            <person name="Barry K.W."/>
            <person name="Haridas S."/>
            <person name="Chen C."/>
            <person name="Bauer D."/>
            <person name="Andreopoulos W."/>
            <person name="Pangilinan J."/>
            <person name="LaButti K."/>
            <person name="Riley R."/>
            <person name="Lipzen A."/>
            <person name="Clum A."/>
            <person name="Drula E."/>
            <person name="Henrissat B."/>
            <person name="Kohler A."/>
            <person name="Grigoriev I.V."/>
            <person name="Martin F.M."/>
            <person name="Hacquard S."/>
        </authorList>
    </citation>
    <scope>NUCLEOTIDE SEQUENCE</scope>
    <source>
        <strain evidence="2">MPI-SDFR-AT-0120</strain>
    </source>
</reference>
<name>A0A8K0VZ12_9PLEO</name>
<gene>
    <name evidence="2" type="ORF">FB567DRAFT_56763</name>
</gene>
<sequence>MAKGATDNDPSKMYSADVVAAVLTASGTTSLSMKQYELMSAMDGTRTASSFQHAFRAVLARAKELKTRIDNGEVFEPVQPISKRGGTSATNSPATPKKRKNTSDEDGTPSKKKATAKSRPKKTADEPTNDLGDNDGDMPHDMDEFIKYEQEWDNAYA</sequence>
<evidence type="ECO:0000313" key="3">
    <source>
        <dbReference type="Proteomes" id="UP000813461"/>
    </source>
</evidence>
<keyword evidence="3" id="KW-1185">Reference proteome</keyword>